<dbReference type="GO" id="GO:0046872">
    <property type="term" value="F:metal ion binding"/>
    <property type="evidence" value="ECO:0007669"/>
    <property type="project" value="UniProtKB-KW"/>
</dbReference>
<feature type="domain" description="Cytochrome c" evidence="5">
    <location>
        <begin position="63"/>
        <end position="150"/>
    </location>
</feature>
<organism evidence="6 7">
    <name type="scientific">Candidatus Ozemobacter sibiricus</name>
    <dbReference type="NCBI Taxonomy" id="2268124"/>
    <lineage>
        <taxon>Bacteria</taxon>
        <taxon>Candidatus Ozemobacteria</taxon>
        <taxon>Candidatus Ozemobacterales</taxon>
        <taxon>Candidatus Ozemobacteraceae</taxon>
        <taxon>Candidatus Ozemobacter</taxon>
    </lineage>
</organism>
<dbReference type="Proteomes" id="UP000252355">
    <property type="component" value="Unassembled WGS sequence"/>
</dbReference>
<dbReference type="InterPro" id="IPR036909">
    <property type="entry name" value="Cyt_c-like_dom_sf"/>
</dbReference>
<proteinExistence type="predicted"/>
<dbReference type="PROSITE" id="PS51007">
    <property type="entry name" value="CYTC"/>
    <property type="match status" value="1"/>
</dbReference>
<reference evidence="6 7" key="1">
    <citation type="submission" date="2018-05" db="EMBL/GenBank/DDBJ databases">
        <title>A metagenomic window into the 2 km-deep terrestrial subsurface aquifer revealed taxonomically and functionally diverse microbial community comprising novel uncultured bacterial lineages.</title>
        <authorList>
            <person name="Kadnikov V.V."/>
            <person name="Mardanov A.V."/>
            <person name="Beletsky A.V."/>
            <person name="Banks D."/>
            <person name="Pimenov N.V."/>
            <person name="Frank Y.A."/>
            <person name="Karnachuk O.V."/>
            <person name="Ravin N.V."/>
        </authorList>
    </citation>
    <scope>NUCLEOTIDE SEQUENCE [LARGE SCALE GENOMIC DNA]</scope>
    <source>
        <strain evidence="6">BY5</strain>
    </source>
</reference>
<dbReference type="GO" id="GO:0020037">
    <property type="term" value="F:heme binding"/>
    <property type="evidence" value="ECO:0007669"/>
    <property type="project" value="InterPro"/>
</dbReference>
<dbReference type="InterPro" id="IPR009056">
    <property type="entry name" value="Cyt_c-like_dom"/>
</dbReference>
<dbReference type="EMBL" id="QOQW01000004">
    <property type="protein sequence ID" value="RCK80872.1"/>
    <property type="molecule type" value="Genomic_DNA"/>
</dbReference>
<accession>A0A367ZU40</accession>
<evidence type="ECO:0000256" key="1">
    <source>
        <dbReference type="ARBA" id="ARBA00022617"/>
    </source>
</evidence>
<dbReference type="AlphaFoldDB" id="A0A367ZU40"/>
<name>A0A367ZU40_9BACT</name>
<protein>
    <recommendedName>
        <fullName evidence="5">Cytochrome c domain-containing protein</fullName>
    </recommendedName>
</protein>
<comment type="caution">
    <text evidence="6">The sequence shown here is derived from an EMBL/GenBank/DDBJ whole genome shotgun (WGS) entry which is preliminary data.</text>
</comment>
<dbReference type="GO" id="GO:0009055">
    <property type="term" value="F:electron transfer activity"/>
    <property type="evidence" value="ECO:0007669"/>
    <property type="project" value="InterPro"/>
</dbReference>
<dbReference type="SUPFAM" id="SSF46626">
    <property type="entry name" value="Cytochrome c"/>
    <property type="match status" value="1"/>
</dbReference>
<keyword evidence="1 4" id="KW-0349">Heme</keyword>
<gene>
    <name evidence="6" type="ORF">OZSIB_2760</name>
</gene>
<sequence>MLLLGWCGLCLIPVWAEKTPGDDIQPDQVNLDNLAQPLVATTTSPASEGEGKPESPIDPRLQEFIAKGRALFADPNLGNGEKSCLSCHSDPVASLGGKIQTYPKYSKVAKTIINQVHQINLCLTKPMKGQALAADDERMTALIAYLVSLGQPE</sequence>
<dbReference type="Gene3D" id="1.10.760.10">
    <property type="entry name" value="Cytochrome c-like domain"/>
    <property type="match status" value="1"/>
</dbReference>
<dbReference type="Pfam" id="PF21342">
    <property type="entry name" value="SoxA-TsdA_cyt-c"/>
    <property type="match status" value="1"/>
</dbReference>
<evidence type="ECO:0000256" key="3">
    <source>
        <dbReference type="ARBA" id="ARBA00023004"/>
    </source>
</evidence>
<keyword evidence="2 4" id="KW-0479">Metal-binding</keyword>
<evidence type="ECO:0000256" key="2">
    <source>
        <dbReference type="ARBA" id="ARBA00022723"/>
    </source>
</evidence>
<evidence type="ECO:0000259" key="5">
    <source>
        <dbReference type="PROSITE" id="PS51007"/>
    </source>
</evidence>
<evidence type="ECO:0000313" key="6">
    <source>
        <dbReference type="EMBL" id="RCK80872.1"/>
    </source>
</evidence>
<evidence type="ECO:0000256" key="4">
    <source>
        <dbReference type="PROSITE-ProRule" id="PRU00433"/>
    </source>
</evidence>
<keyword evidence="3 4" id="KW-0408">Iron</keyword>
<evidence type="ECO:0000313" key="7">
    <source>
        <dbReference type="Proteomes" id="UP000252355"/>
    </source>
</evidence>